<name>A0A319DHR3_9EURO</name>
<dbReference type="Pfam" id="PF00172">
    <property type="entry name" value="Zn_clus"/>
    <property type="match status" value="1"/>
</dbReference>
<evidence type="ECO:0000313" key="9">
    <source>
        <dbReference type="Proteomes" id="UP000247810"/>
    </source>
</evidence>
<dbReference type="Gene3D" id="4.10.240.10">
    <property type="entry name" value="Zn(2)-C6 fungal-type DNA-binding domain"/>
    <property type="match status" value="1"/>
</dbReference>
<dbReference type="VEuPathDB" id="FungiDB:BO71DRAFT_320665"/>
<evidence type="ECO:0000259" key="7">
    <source>
        <dbReference type="PROSITE" id="PS50048"/>
    </source>
</evidence>
<feature type="domain" description="Zn(2)-C6 fungal-type" evidence="7">
    <location>
        <begin position="12"/>
        <end position="40"/>
    </location>
</feature>
<sequence>MAEGRPAKSRNGCLTCKVRKVKCDEQKPVCHRCKSTGRKCDGYDAVNKSQAGPLRIIQHVPLCRPPQPAFQLTTMERDSFDFFKRYTIPSFGIDLGSYLLPAASNDPIIQLVAIAVGSVHRAFTFYANFSQAESHFALRYYNKAIRELVTRSWNDPARTNNAVLMACVLFFCCESLQGHYKTALQHASSGLKIIQQQQVLSDGSSQKAPVAVTRLFRSLQNQILEIEGMVSITSDSLLSTPPSPPPIPSGASLNVGQIQSIFEKLYCRFIRMDAIAEEWEEESGEAMTTMAVQLPRLHVEVTEIRRDLGAWISKFDEWIASGQSTPDASQDNHQTIILKMWKLMIGVYLGMEWPPDEMKWDDFTAIFSTVVELASIIVHPNDPSNYLNKSPTNVLSGENGNKTKFPTLLPKPSTAIPKYSTFSLHLGIITPLYICATRCRESHIRYRAISLLARCRRREGLWDSELAGRVAKEFTMIEERASGIPPGVPYHPTDIGRSARVRSLSPRFEEGKQAKLRYMVAATGEGEKEQLVTW</sequence>
<evidence type="ECO:0000256" key="2">
    <source>
        <dbReference type="ARBA" id="ARBA00022833"/>
    </source>
</evidence>
<evidence type="ECO:0000313" key="8">
    <source>
        <dbReference type="EMBL" id="PYH96564.1"/>
    </source>
</evidence>
<dbReference type="EMBL" id="KZ825836">
    <property type="protein sequence ID" value="PYH96564.1"/>
    <property type="molecule type" value="Genomic_DNA"/>
</dbReference>
<protein>
    <recommendedName>
        <fullName evidence="7">Zn(2)-C6 fungal-type domain-containing protein</fullName>
    </recommendedName>
</protein>
<dbReference type="SMART" id="SM00066">
    <property type="entry name" value="GAL4"/>
    <property type="match status" value="1"/>
</dbReference>
<keyword evidence="9" id="KW-1185">Reference proteome</keyword>
<keyword evidence="4" id="KW-0238">DNA-binding</keyword>
<dbReference type="PROSITE" id="PS50048">
    <property type="entry name" value="ZN2_CY6_FUNGAL_2"/>
    <property type="match status" value="1"/>
</dbReference>
<keyword evidence="1" id="KW-0479">Metal-binding</keyword>
<keyword evidence="5" id="KW-0804">Transcription</keyword>
<dbReference type="OrthoDB" id="2593732at2759"/>
<keyword evidence="3" id="KW-0805">Transcription regulation</keyword>
<gene>
    <name evidence="8" type="ORF">BO71DRAFT_320665</name>
</gene>
<keyword evidence="6" id="KW-0539">Nucleus</keyword>
<dbReference type="GO" id="GO:0009893">
    <property type="term" value="P:positive regulation of metabolic process"/>
    <property type="evidence" value="ECO:0007669"/>
    <property type="project" value="UniProtKB-ARBA"/>
</dbReference>
<evidence type="ECO:0000256" key="1">
    <source>
        <dbReference type="ARBA" id="ARBA00022723"/>
    </source>
</evidence>
<keyword evidence="2" id="KW-0862">Zinc</keyword>
<evidence type="ECO:0000256" key="4">
    <source>
        <dbReference type="ARBA" id="ARBA00023125"/>
    </source>
</evidence>
<proteinExistence type="predicted"/>
<dbReference type="PANTHER" id="PTHR36206:SF12">
    <property type="entry name" value="ASPERCRYPTIN BIOSYNTHESIS CLUSTER-SPECIFIC TRANSCRIPTION REGULATOR ATNN-RELATED"/>
    <property type="match status" value="1"/>
</dbReference>
<dbReference type="GO" id="GO:0003677">
    <property type="term" value="F:DNA binding"/>
    <property type="evidence" value="ECO:0007669"/>
    <property type="project" value="UniProtKB-KW"/>
</dbReference>
<evidence type="ECO:0000256" key="5">
    <source>
        <dbReference type="ARBA" id="ARBA00023163"/>
    </source>
</evidence>
<evidence type="ECO:0000256" key="6">
    <source>
        <dbReference type="ARBA" id="ARBA00023242"/>
    </source>
</evidence>
<dbReference type="GO" id="GO:0000981">
    <property type="term" value="F:DNA-binding transcription factor activity, RNA polymerase II-specific"/>
    <property type="evidence" value="ECO:0007669"/>
    <property type="project" value="InterPro"/>
</dbReference>
<dbReference type="CDD" id="cd00067">
    <property type="entry name" value="GAL4"/>
    <property type="match status" value="1"/>
</dbReference>
<dbReference type="GO" id="GO:0008270">
    <property type="term" value="F:zinc ion binding"/>
    <property type="evidence" value="ECO:0007669"/>
    <property type="project" value="InterPro"/>
</dbReference>
<organism evidence="8 9">
    <name type="scientific">Aspergillus ellipticus CBS 707.79</name>
    <dbReference type="NCBI Taxonomy" id="1448320"/>
    <lineage>
        <taxon>Eukaryota</taxon>
        <taxon>Fungi</taxon>
        <taxon>Dikarya</taxon>
        <taxon>Ascomycota</taxon>
        <taxon>Pezizomycotina</taxon>
        <taxon>Eurotiomycetes</taxon>
        <taxon>Eurotiomycetidae</taxon>
        <taxon>Eurotiales</taxon>
        <taxon>Aspergillaceae</taxon>
        <taxon>Aspergillus</taxon>
        <taxon>Aspergillus subgen. Circumdati</taxon>
    </lineage>
</organism>
<dbReference type="InterPro" id="IPR001138">
    <property type="entry name" value="Zn2Cys6_DnaBD"/>
</dbReference>
<dbReference type="STRING" id="1448320.A0A319DHR3"/>
<dbReference type="SUPFAM" id="SSF57701">
    <property type="entry name" value="Zn2/Cys6 DNA-binding domain"/>
    <property type="match status" value="1"/>
</dbReference>
<dbReference type="PANTHER" id="PTHR36206">
    <property type="entry name" value="ASPERCRYPTIN BIOSYNTHESIS CLUSTER-SPECIFIC TRANSCRIPTION REGULATOR ATNN-RELATED"/>
    <property type="match status" value="1"/>
</dbReference>
<dbReference type="InterPro" id="IPR052360">
    <property type="entry name" value="Transcr_Regulatory_Proteins"/>
</dbReference>
<reference evidence="8 9" key="1">
    <citation type="submission" date="2018-02" db="EMBL/GenBank/DDBJ databases">
        <title>The genomes of Aspergillus section Nigri reveals drivers in fungal speciation.</title>
        <authorList>
            <consortium name="DOE Joint Genome Institute"/>
            <person name="Vesth T.C."/>
            <person name="Nybo J."/>
            <person name="Theobald S."/>
            <person name="Brandl J."/>
            <person name="Frisvad J.C."/>
            <person name="Nielsen K.F."/>
            <person name="Lyhne E.K."/>
            <person name="Kogle M.E."/>
            <person name="Kuo A."/>
            <person name="Riley R."/>
            <person name="Clum A."/>
            <person name="Nolan M."/>
            <person name="Lipzen A."/>
            <person name="Salamov A."/>
            <person name="Henrissat B."/>
            <person name="Wiebenga A."/>
            <person name="De vries R.P."/>
            <person name="Grigoriev I.V."/>
            <person name="Mortensen U.H."/>
            <person name="Andersen M.R."/>
            <person name="Baker S.E."/>
        </authorList>
    </citation>
    <scope>NUCLEOTIDE SEQUENCE [LARGE SCALE GENOMIC DNA]</scope>
    <source>
        <strain evidence="8 9">CBS 707.79</strain>
    </source>
</reference>
<dbReference type="InterPro" id="IPR036864">
    <property type="entry name" value="Zn2-C6_fun-type_DNA-bd_sf"/>
</dbReference>
<dbReference type="PROSITE" id="PS00463">
    <property type="entry name" value="ZN2_CY6_FUNGAL_1"/>
    <property type="match status" value="1"/>
</dbReference>
<accession>A0A319DHR3</accession>
<dbReference type="Proteomes" id="UP000247810">
    <property type="component" value="Unassembled WGS sequence"/>
</dbReference>
<dbReference type="AlphaFoldDB" id="A0A319DHR3"/>
<evidence type="ECO:0000256" key="3">
    <source>
        <dbReference type="ARBA" id="ARBA00023015"/>
    </source>
</evidence>